<comment type="caution">
    <text evidence="6">The sequence shown here is derived from an EMBL/GenBank/DDBJ whole genome shotgun (WGS) entry which is preliminary data.</text>
</comment>
<comment type="similarity">
    <text evidence="1">Belongs to the LysR transcriptional regulatory family.</text>
</comment>
<organism evidence="6 7">
    <name type="scientific">Tritonibacter aquimaris</name>
    <dbReference type="NCBI Taxonomy" id="2663379"/>
    <lineage>
        <taxon>Bacteria</taxon>
        <taxon>Pseudomonadati</taxon>
        <taxon>Pseudomonadota</taxon>
        <taxon>Alphaproteobacteria</taxon>
        <taxon>Rhodobacterales</taxon>
        <taxon>Paracoccaceae</taxon>
        <taxon>Tritonibacter</taxon>
    </lineage>
</organism>
<dbReference type="PANTHER" id="PTHR30579:SF3">
    <property type="entry name" value="TRANSCRIPTIONAL REGULATORY PROTEIN"/>
    <property type="match status" value="1"/>
</dbReference>
<dbReference type="AlphaFoldDB" id="A0A844AM13"/>
<dbReference type="Gene3D" id="1.10.10.10">
    <property type="entry name" value="Winged helix-like DNA-binding domain superfamily/Winged helix DNA-binding domain"/>
    <property type="match status" value="1"/>
</dbReference>
<dbReference type="InterPro" id="IPR005119">
    <property type="entry name" value="LysR_subst-bd"/>
</dbReference>
<keyword evidence="3" id="KW-0238">DNA-binding</keyword>
<evidence type="ECO:0000256" key="4">
    <source>
        <dbReference type="ARBA" id="ARBA00023163"/>
    </source>
</evidence>
<proteinExistence type="inferred from homology"/>
<evidence type="ECO:0000256" key="3">
    <source>
        <dbReference type="ARBA" id="ARBA00023125"/>
    </source>
</evidence>
<dbReference type="InterPro" id="IPR036390">
    <property type="entry name" value="WH_DNA-bd_sf"/>
</dbReference>
<gene>
    <name evidence="6" type="ORF">GG681_11515</name>
</gene>
<sequence length="304" mass="33652">MEQPEPDIWRDLAVLLAVGEAKTSAAAAQALGISQDTINLRIEQLETRMGSELILRHGEDWALTDAGLGLAHQARSIAELVERRGRPALKGTDMVPPLVLCCPDLLFEHLLLPIWYRIQDQLPEQPIQLRTATNVTDQSVRGNDLTLCLGHKLRPNVVGHEVGQVAFRLYGHRDLFDAEKTQQPPCHFAVDTPQLAVPDLVWPKLGQTRRVSCPSLTMVAAAVKAGQGIGILPEFIARQDEALVPLDGVEFDDFTLWILSSRASIRQDHYAELLRRNANVLRQLLSREMALLLQEPSAPQAASS</sequence>
<dbReference type="Pfam" id="PF00126">
    <property type="entry name" value="HTH_1"/>
    <property type="match status" value="1"/>
</dbReference>
<name>A0A844AM13_9RHOB</name>
<dbReference type="RefSeq" id="WP_153548156.1">
    <property type="nucleotide sequence ID" value="NZ_WIXK01000005.1"/>
</dbReference>
<evidence type="ECO:0000313" key="6">
    <source>
        <dbReference type="EMBL" id="MQY43270.1"/>
    </source>
</evidence>
<evidence type="ECO:0000256" key="1">
    <source>
        <dbReference type="ARBA" id="ARBA00009437"/>
    </source>
</evidence>
<evidence type="ECO:0000256" key="2">
    <source>
        <dbReference type="ARBA" id="ARBA00023015"/>
    </source>
</evidence>
<evidence type="ECO:0000313" key="7">
    <source>
        <dbReference type="Proteomes" id="UP000436694"/>
    </source>
</evidence>
<dbReference type="PANTHER" id="PTHR30579">
    <property type="entry name" value="TRANSCRIPTIONAL REGULATOR"/>
    <property type="match status" value="1"/>
</dbReference>
<dbReference type="Gene3D" id="3.40.190.290">
    <property type="match status" value="1"/>
</dbReference>
<feature type="domain" description="HTH lysR-type" evidence="5">
    <location>
        <begin position="7"/>
        <end position="64"/>
    </location>
</feature>
<protein>
    <submittedName>
        <fullName evidence="6">LysR family transcriptional regulator</fullName>
    </submittedName>
</protein>
<accession>A0A844AM13</accession>
<dbReference type="PROSITE" id="PS50931">
    <property type="entry name" value="HTH_LYSR"/>
    <property type="match status" value="1"/>
</dbReference>
<reference evidence="6 7" key="1">
    <citation type="submission" date="2019-10" db="EMBL/GenBank/DDBJ databases">
        <title>Epibacterium sp. nov., isolated from seawater.</title>
        <authorList>
            <person name="Zhang X."/>
            <person name="Li N."/>
        </authorList>
    </citation>
    <scope>NUCLEOTIDE SEQUENCE [LARGE SCALE GENOMIC DNA]</scope>
    <source>
        <strain evidence="6 7">SM1969</strain>
    </source>
</reference>
<dbReference type="Pfam" id="PF03466">
    <property type="entry name" value="LysR_substrate"/>
    <property type="match status" value="1"/>
</dbReference>
<dbReference type="Proteomes" id="UP000436694">
    <property type="component" value="Unassembled WGS sequence"/>
</dbReference>
<dbReference type="GO" id="GO:0003700">
    <property type="term" value="F:DNA-binding transcription factor activity"/>
    <property type="evidence" value="ECO:0007669"/>
    <property type="project" value="InterPro"/>
</dbReference>
<dbReference type="SUPFAM" id="SSF46785">
    <property type="entry name" value="Winged helix' DNA-binding domain"/>
    <property type="match status" value="1"/>
</dbReference>
<dbReference type="InterPro" id="IPR050176">
    <property type="entry name" value="LTTR"/>
</dbReference>
<evidence type="ECO:0000259" key="5">
    <source>
        <dbReference type="PROSITE" id="PS50931"/>
    </source>
</evidence>
<dbReference type="GO" id="GO:0003677">
    <property type="term" value="F:DNA binding"/>
    <property type="evidence" value="ECO:0007669"/>
    <property type="project" value="UniProtKB-KW"/>
</dbReference>
<dbReference type="InterPro" id="IPR000847">
    <property type="entry name" value="LysR_HTH_N"/>
</dbReference>
<keyword evidence="2" id="KW-0805">Transcription regulation</keyword>
<keyword evidence="4" id="KW-0804">Transcription</keyword>
<dbReference type="InterPro" id="IPR036388">
    <property type="entry name" value="WH-like_DNA-bd_sf"/>
</dbReference>
<dbReference type="EMBL" id="WIXK01000005">
    <property type="protein sequence ID" value="MQY43270.1"/>
    <property type="molecule type" value="Genomic_DNA"/>
</dbReference>
<dbReference type="SUPFAM" id="SSF53850">
    <property type="entry name" value="Periplasmic binding protein-like II"/>
    <property type="match status" value="1"/>
</dbReference>
<keyword evidence="7" id="KW-1185">Reference proteome</keyword>